<proteinExistence type="predicted"/>
<dbReference type="EMBL" id="FNNZ01000005">
    <property type="protein sequence ID" value="SDW55455.1"/>
    <property type="molecule type" value="Genomic_DNA"/>
</dbReference>
<reference evidence="3" key="1">
    <citation type="submission" date="2016-10" db="EMBL/GenBank/DDBJ databases">
        <authorList>
            <person name="Varghese N."/>
            <person name="Submissions S."/>
        </authorList>
    </citation>
    <scope>NUCLEOTIDE SEQUENCE [LARGE SCALE GENOMIC DNA]</scope>
    <source>
        <strain evidence="3">DSM 217</strain>
    </source>
</reference>
<feature type="compositionally biased region" description="Low complexity" evidence="1">
    <location>
        <begin position="156"/>
        <end position="169"/>
    </location>
</feature>
<accession>A0A1H2UH91</accession>
<protein>
    <submittedName>
        <fullName evidence="2">Uncharacterized protein</fullName>
    </submittedName>
</protein>
<feature type="region of interest" description="Disordered" evidence="1">
    <location>
        <begin position="156"/>
        <end position="181"/>
    </location>
</feature>
<evidence type="ECO:0000256" key="1">
    <source>
        <dbReference type="SAM" id="MobiDB-lite"/>
    </source>
</evidence>
<evidence type="ECO:0000313" key="3">
    <source>
        <dbReference type="Proteomes" id="UP000198816"/>
    </source>
</evidence>
<feature type="region of interest" description="Disordered" evidence="1">
    <location>
        <begin position="1"/>
        <end position="24"/>
    </location>
</feature>
<name>A0A1H2UH91_THIRO</name>
<organism evidence="2 3">
    <name type="scientific">Thiocapsa roseopersicina</name>
    <dbReference type="NCBI Taxonomy" id="1058"/>
    <lineage>
        <taxon>Bacteria</taxon>
        <taxon>Pseudomonadati</taxon>
        <taxon>Pseudomonadota</taxon>
        <taxon>Gammaproteobacteria</taxon>
        <taxon>Chromatiales</taxon>
        <taxon>Chromatiaceae</taxon>
        <taxon>Thiocapsa</taxon>
    </lineage>
</organism>
<dbReference type="RefSeq" id="WP_139191878.1">
    <property type="nucleotide sequence ID" value="NZ_FNNZ01000005.1"/>
</dbReference>
<gene>
    <name evidence="2" type="ORF">SAMN05421783_105111</name>
</gene>
<dbReference type="OrthoDB" id="154365at2"/>
<dbReference type="Proteomes" id="UP000198816">
    <property type="component" value="Unassembled WGS sequence"/>
</dbReference>
<evidence type="ECO:0000313" key="2">
    <source>
        <dbReference type="EMBL" id="SDW55455.1"/>
    </source>
</evidence>
<keyword evidence="3" id="KW-1185">Reference proteome</keyword>
<sequence length="181" mass="19990">MNEHARSADMAFNPEAGTGQEVSAHPFRPLEGIIPDGLIKNEEMVSYLRRIQTEIASNEAAMSDFWFEWLRHSDSMLVSWMDTQRQLGDAWYQAVIGQLSSNQDPTRGSSDDVAVSWRGTASNAMRLHNQWLGLWASMMGCYDKPNPTSVLEDLEAGASQAAASSAPVSARRKSARAEEIA</sequence>
<dbReference type="AlphaFoldDB" id="A0A1H2UH91"/>